<evidence type="ECO:0000256" key="1">
    <source>
        <dbReference type="SAM" id="Phobius"/>
    </source>
</evidence>
<name>A0AAN7VNT6_9PEZI</name>
<reference evidence="2" key="1">
    <citation type="submission" date="2023-08" db="EMBL/GenBank/DDBJ databases">
        <title>Black Yeasts Isolated from many extreme environments.</title>
        <authorList>
            <person name="Coleine C."/>
            <person name="Stajich J.E."/>
            <person name="Selbmann L."/>
        </authorList>
    </citation>
    <scope>NUCLEOTIDE SEQUENCE</scope>
    <source>
        <strain evidence="2">CCFEE 5810</strain>
    </source>
</reference>
<dbReference type="EMBL" id="JAVRQU010000014">
    <property type="protein sequence ID" value="KAK5695511.1"/>
    <property type="molecule type" value="Genomic_DNA"/>
</dbReference>
<organism evidence="2 3">
    <name type="scientific">Elasticomyces elasticus</name>
    <dbReference type="NCBI Taxonomy" id="574655"/>
    <lineage>
        <taxon>Eukaryota</taxon>
        <taxon>Fungi</taxon>
        <taxon>Dikarya</taxon>
        <taxon>Ascomycota</taxon>
        <taxon>Pezizomycotina</taxon>
        <taxon>Dothideomycetes</taxon>
        <taxon>Dothideomycetidae</taxon>
        <taxon>Mycosphaerellales</taxon>
        <taxon>Teratosphaeriaceae</taxon>
        <taxon>Elasticomyces</taxon>
    </lineage>
</organism>
<gene>
    <name evidence="2" type="ORF">LTR97_009020</name>
</gene>
<evidence type="ECO:0000313" key="3">
    <source>
        <dbReference type="Proteomes" id="UP001310594"/>
    </source>
</evidence>
<dbReference type="Proteomes" id="UP001310594">
    <property type="component" value="Unassembled WGS sequence"/>
</dbReference>
<dbReference type="AlphaFoldDB" id="A0AAN7VNT6"/>
<comment type="caution">
    <text evidence="2">The sequence shown here is derived from an EMBL/GenBank/DDBJ whole genome shotgun (WGS) entry which is preliminary data.</text>
</comment>
<keyword evidence="1" id="KW-0472">Membrane</keyword>
<accession>A0AAN7VNT6</accession>
<evidence type="ECO:0000313" key="2">
    <source>
        <dbReference type="EMBL" id="KAK5695511.1"/>
    </source>
</evidence>
<evidence type="ECO:0008006" key="4">
    <source>
        <dbReference type="Google" id="ProtNLM"/>
    </source>
</evidence>
<proteinExistence type="predicted"/>
<keyword evidence="1" id="KW-1133">Transmembrane helix</keyword>
<sequence length="239" mass="26125">MLTSTLITLIDAMSDLAYSFATEVPKDLQPIVFLVIGLLACIFAIFACVLVLMITYKYVNFVLTTAAKITDVLIQALNVCLTRPREAKQLATKDNIPTSEAEPSEQDPAIAHRQSLFLTLAQALDGVLSHVPDNATELEKLVFSWGISQTMVDAIAAVDRLEKDAPDLSCPDELHDIRIYVRDALSALVVGGRLEGNAGAQVKVLVMRDYVEGVMMTSFADDTLREKLLLDAAEEAKKI</sequence>
<keyword evidence="1" id="KW-0812">Transmembrane</keyword>
<protein>
    <recommendedName>
        <fullName evidence="4">Transmembrane protein</fullName>
    </recommendedName>
</protein>
<feature type="transmembrane region" description="Helical" evidence="1">
    <location>
        <begin position="31"/>
        <end position="54"/>
    </location>
</feature>